<evidence type="ECO:0000256" key="2">
    <source>
        <dbReference type="ARBA" id="ARBA00022723"/>
    </source>
</evidence>
<evidence type="ECO:0000256" key="5">
    <source>
        <dbReference type="ARBA" id="ARBA00023459"/>
    </source>
</evidence>
<evidence type="ECO:0000256" key="3">
    <source>
        <dbReference type="ARBA" id="ARBA00022801"/>
    </source>
</evidence>
<dbReference type="GO" id="GO:0046872">
    <property type="term" value="F:metal ion binding"/>
    <property type="evidence" value="ECO:0007669"/>
    <property type="project" value="UniProtKB-KW"/>
</dbReference>
<dbReference type="AlphaFoldDB" id="A0A1Y5TME4"/>
<evidence type="ECO:0000259" key="6">
    <source>
        <dbReference type="Pfam" id="PF18089"/>
    </source>
</evidence>
<protein>
    <recommendedName>
        <fullName evidence="6">DAPG hydrolase PhiG domain-containing protein</fullName>
    </recommendedName>
</protein>
<dbReference type="InterPro" id="IPR041526">
    <property type="entry name" value="DAPG_hydrolase"/>
</dbReference>
<organism evidence="7 8">
    <name type="scientific">Pacificibacter marinus</name>
    <dbReference type="NCBI Taxonomy" id="658057"/>
    <lineage>
        <taxon>Bacteria</taxon>
        <taxon>Pseudomonadati</taxon>
        <taxon>Pseudomonadota</taxon>
        <taxon>Alphaproteobacteria</taxon>
        <taxon>Rhodobacterales</taxon>
        <taxon>Roseobacteraceae</taxon>
        <taxon>Pacificibacter</taxon>
    </lineage>
</organism>
<reference evidence="7 8" key="1">
    <citation type="submission" date="2017-03" db="EMBL/GenBank/DDBJ databases">
        <authorList>
            <person name="Afonso C.L."/>
            <person name="Miller P.J."/>
            <person name="Scott M.A."/>
            <person name="Spackman E."/>
            <person name="Goraichik I."/>
            <person name="Dimitrov K.M."/>
            <person name="Suarez D.L."/>
            <person name="Swayne D.E."/>
        </authorList>
    </citation>
    <scope>NUCLEOTIDE SEQUENCE [LARGE SCALE GENOMIC DNA]</scope>
    <source>
        <strain evidence="7 8">CECT 7971</strain>
    </source>
</reference>
<dbReference type="OrthoDB" id="2052122at2"/>
<keyword evidence="2" id="KW-0479">Metal-binding</keyword>
<name>A0A1Y5TME4_9RHOB</name>
<evidence type="ECO:0000313" key="7">
    <source>
        <dbReference type="EMBL" id="SLN67473.1"/>
    </source>
</evidence>
<feature type="domain" description="DAPG hydrolase PhiG" evidence="6">
    <location>
        <begin position="50"/>
        <end position="112"/>
    </location>
</feature>
<evidence type="ECO:0000256" key="4">
    <source>
        <dbReference type="ARBA" id="ARBA00022833"/>
    </source>
</evidence>
<accession>A0A1Y5TME4</accession>
<dbReference type="Pfam" id="PF18089">
    <property type="entry name" value="DAPG_hydrolase"/>
    <property type="match status" value="1"/>
</dbReference>
<comment type="similarity">
    <text evidence="5">Belongs to the DAPG/phloretin hydrolase family.</text>
</comment>
<keyword evidence="8" id="KW-1185">Reference proteome</keyword>
<dbReference type="GO" id="GO:0016787">
    <property type="term" value="F:hydrolase activity"/>
    <property type="evidence" value="ECO:0007669"/>
    <property type="project" value="UniProtKB-KW"/>
</dbReference>
<dbReference type="EMBL" id="FWFW01000016">
    <property type="protein sequence ID" value="SLN67473.1"/>
    <property type="molecule type" value="Genomic_DNA"/>
</dbReference>
<dbReference type="Proteomes" id="UP000193307">
    <property type="component" value="Unassembled WGS sequence"/>
</dbReference>
<evidence type="ECO:0000256" key="1">
    <source>
        <dbReference type="ARBA" id="ARBA00001947"/>
    </source>
</evidence>
<keyword evidence="4" id="KW-0862">Zinc</keyword>
<dbReference type="RefSeq" id="WP_139835173.1">
    <property type="nucleotide sequence ID" value="NZ_FWFW01000016.1"/>
</dbReference>
<gene>
    <name evidence="7" type="ORF">PAM7971_03569</name>
</gene>
<evidence type="ECO:0000313" key="8">
    <source>
        <dbReference type="Proteomes" id="UP000193307"/>
    </source>
</evidence>
<keyword evidence="3" id="KW-0378">Hydrolase</keyword>
<proteinExistence type="inferred from homology"/>
<comment type="cofactor">
    <cofactor evidence="1">
        <name>Zn(2+)</name>
        <dbReference type="ChEBI" id="CHEBI:29105"/>
    </cofactor>
</comment>
<sequence>MSQQTYLGMKDGDLDGKPYAKFWTPEMQPLQPQVRDAAIHGNFASGMGIELEDASELLKPGYLVLENGHTKLASGKLLIACLTKMPNLTGEMFEWWMGWHYMEHQRYKLWHRYVQDKGPRSAGSRPCLGTIM</sequence>